<comment type="caution">
    <text evidence="2">The sequence shown here is derived from an EMBL/GenBank/DDBJ whole genome shotgun (WGS) entry which is preliminary data.</text>
</comment>
<evidence type="ECO:0000313" key="2">
    <source>
        <dbReference type="EMBL" id="PTQ57468.1"/>
    </source>
</evidence>
<dbReference type="EMBL" id="PEBX01000006">
    <property type="protein sequence ID" value="PTQ57468.1"/>
    <property type="molecule type" value="Genomic_DNA"/>
</dbReference>
<organism evidence="2 3">
    <name type="scientific">Candidatus Carbonibacillus altaicus</name>
    <dbReference type="NCBI Taxonomy" id="2163959"/>
    <lineage>
        <taxon>Bacteria</taxon>
        <taxon>Bacillati</taxon>
        <taxon>Bacillota</taxon>
        <taxon>Bacilli</taxon>
        <taxon>Bacillales</taxon>
        <taxon>Candidatus Carbonibacillus</taxon>
    </lineage>
</organism>
<reference evidence="3" key="1">
    <citation type="journal article" date="2018" name="Sci. Rep.">
        <title>Lignite coal burning seam in the remote Altai Mountains harbors a hydrogen-driven thermophilic microbial community.</title>
        <authorList>
            <person name="Kadnikov V.V."/>
            <person name="Mardanov A.V."/>
            <person name="Ivasenko D.A."/>
            <person name="Antsiferov D.V."/>
            <person name="Beletsky A.V."/>
            <person name="Karnachuk O.V."/>
            <person name="Ravin N.V."/>
        </authorList>
    </citation>
    <scope>NUCLEOTIDE SEQUENCE [LARGE SCALE GENOMIC DNA]</scope>
</reference>
<dbReference type="Proteomes" id="UP000244338">
    <property type="component" value="Unassembled WGS sequence"/>
</dbReference>
<protein>
    <submittedName>
        <fullName evidence="2">Uncharacterized protein</fullName>
    </submittedName>
</protein>
<sequence length="230" mass="25609">MEGGEASGGSVLWNVLPPSAKEKMYEAVRDGVRDALIAVAGELNFSSLNGSLEKNAYDPLLTDGDRESVPYDKNRPHAERSYEDITEDIAGMSVDHLVHAEEPMPQTDGTSSDVLHHEPGDNESMVSVLETISQTMTPKEKETFLVWAKKHLTADDLIVLNDLFAQGVTTEALTRAYQKMQGKWSDEDFAYLFSLFARYEAARAIEHRDGEEQTMPVFGSQPAKEQKKEQ</sequence>
<evidence type="ECO:0000256" key="1">
    <source>
        <dbReference type="SAM" id="MobiDB-lite"/>
    </source>
</evidence>
<proteinExistence type="predicted"/>
<dbReference type="AlphaFoldDB" id="A0A2R6Y479"/>
<feature type="region of interest" description="Disordered" evidence="1">
    <location>
        <begin position="57"/>
        <end position="80"/>
    </location>
</feature>
<accession>A0A2R6Y479</accession>
<feature type="compositionally biased region" description="Basic and acidic residues" evidence="1">
    <location>
        <begin position="63"/>
        <end position="80"/>
    </location>
</feature>
<feature type="region of interest" description="Disordered" evidence="1">
    <location>
        <begin position="210"/>
        <end position="230"/>
    </location>
</feature>
<gene>
    <name evidence="2" type="ORF">BSOLF_1346</name>
</gene>
<name>A0A2R6Y479_9BACL</name>
<evidence type="ECO:0000313" key="3">
    <source>
        <dbReference type="Proteomes" id="UP000244338"/>
    </source>
</evidence>